<comment type="caution">
    <text evidence="1">The sequence shown here is derived from an EMBL/GenBank/DDBJ whole genome shotgun (WGS) entry which is preliminary data.</text>
</comment>
<organism evidence="1 2">
    <name type="scientific">Peronosclerospora sorghi</name>
    <dbReference type="NCBI Taxonomy" id="230839"/>
    <lineage>
        <taxon>Eukaryota</taxon>
        <taxon>Sar</taxon>
        <taxon>Stramenopiles</taxon>
        <taxon>Oomycota</taxon>
        <taxon>Peronosporomycetes</taxon>
        <taxon>Peronosporales</taxon>
        <taxon>Peronosporaceae</taxon>
        <taxon>Peronosclerospora</taxon>
    </lineage>
</organism>
<evidence type="ECO:0000313" key="2">
    <source>
        <dbReference type="Proteomes" id="UP001163321"/>
    </source>
</evidence>
<gene>
    <name evidence="1" type="ORF">PsorP6_006035</name>
</gene>
<dbReference type="EMBL" id="CM047583">
    <property type="protein sequence ID" value="KAI9913183.1"/>
    <property type="molecule type" value="Genomic_DNA"/>
</dbReference>
<reference evidence="1 2" key="1">
    <citation type="journal article" date="2022" name="bioRxiv">
        <title>The genome of the oomycete Peronosclerospora sorghi, a cosmopolitan pathogen of maize and sorghum, is inflated with dispersed pseudogenes.</title>
        <authorList>
            <person name="Fletcher K."/>
            <person name="Martin F."/>
            <person name="Isakeit T."/>
            <person name="Cavanaugh K."/>
            <person name="Magill C."/>
            <person name="Michelmore R."/>
        </authorList>
    </citation>
    <scope>NUCLEOTIDE SEQUENCE [LARGE SCALE GENOMIC DNA]</scope>
    <source>
        <strain evidence="1">P6</strain>
    </source>
</reference>
<proteinExistence type="predicted"/>
<name>A0ACC0W4Z8_9STRA</name>
<evidence type="ECO:0000313" key="1">
    <source>
        <dbReference type="EMBL" id="KAI9913183.1"/>
    </source>
</evidence>
<keyword evidence="2" id="KW-1185">Reference proteome</keyword>
<sequence>MRQAATLIATISALVAASYAVEVSICGDATYDLPEDRGVICSSADPTPPGTACPLKGDKASAHCSGNLPSYNHGICVAPEDAVCALVTNRTWGCVLPSVGCNTKLLPEVPAPQCDTWDYEERSSIDLESLYDGKSNFHDSWFVEKTKVTVLFACETDNPTAAPTPEPTPCPTPEPTPAPTLDCSDSSYLESTPDSTSVCSEALYVESTETTDSLASKPTPDVKSELSLSSTFSTSGYQIASAPALTSGIEDSPGVVHTGGDLASGTVDSSSFTIRPAKNSDVKTTSRPGSVDALTPIVTPTAIETGNYLSDVSIETEAVDDVATKTSESRSVSEDCGSTPTKQSAEFTNVAPLLDPSNFIGTLKPASTTPNAYKKPSRL</sequence>
<accession>A0ACC0W4Z8</accession>
<protein>
    <submittedName>
        <fullName evidence="1">Uncharacterized protein</fullName>
    </submittedName>
</protein>
<dbReference type="Proteomes" id="UP001163321">
    <property type="component" value="Chromosome 4"/>
</dbReference>